<gene>
    <name evidence="2" type="primary">KAFR0F02660</name>
    <name evidence="2" type="ORF">KAFR_0F02660</name>
</gene>
<dbReference type="GO" id="GO:0000749">
    <property type="term" value="P:response to pheromone triggering conjugation with cellular fusion"/>
    <property type="evidence" value="ECO:0007669"/>
    <property type="project" value="EnsemblFungi"/>
</dbReference>
<dbReference type="RefSeq" id="XP_003957998.1">
    <property type="nucleotide sequence ID" value="XM_003957949.1"/>
</dbReference>
<dbReference type="GeneID" id="13884331"/>
<feature type="chain" id="PRO_5003559382" evidence="1">
    <location>
        <begin position="23"/>
        <end position="203"/>
    </location>
</feature>
<reference evidence="2 3" key="1">
    <citation type="journal article" date="2011" name="Proc. Natl. Acad. Sci. U.S.A.">
        <title>Evolutionary erosion of yeast sex chromosomes by mating-type switching accidents.</title>
        <authorList>
            <person name="Gordon J.L."/>
            <person name="Armisen D."/>
            <person name="Proux-Wera E."/>
            <person name="Oheigeartaigh S.S."/>
            <person name="Byrne K.P."/>
            <person name="Wolfe K.H."/>
        </authorList>
    </citation>
    <scope>NUCLEOTIDE SEQUENCE [LARGE SCALE GENOMIC DNA]</scope>
    <source>
        <strain evidence="3">ATCC 22294 / BCRC 22015 / CBS 2517 / CECT 1963 / NBRC 1671 / NRRL Y-8276</strain>
    </source>
</reference>
<dbReference type="Proteomes" id="UP000005220">
    <property type="component" value="Chromosome 6"/>
</dbReference>
<dbReference type="InterPro" id="IPR000992">
    <property type="entry name" value="SRP1_TIP1"/>
</dbReference>
<dbReference type="InParanoid" id="H2AWW3"/>
<evidence type="ECO:0000256" key="1">
    <source>
        <dbReference type="SAM" id="SignalP"/>
    </source>
</evidence>
<proteinExistence type="predicted"/>
<name>H2AWW3_KAZAF</name>
<dbReference type="OrthoDB" id="4069604at2759"/>
<dbReference type="AlphaFoldDB" id="H2AWW3"/>
<dbReference type="STRING" id="1071382.H2AWW3"/>
<dbReference type="eggNOG" id="ENOG502S3Y9">
    <property type="taxonomic scope" value="Eukaryota"/>
</dbReference>
<feature type="signal peptide" evidence="1">
    <location>
        <begin position="1"/>
        <end position="22"/>
    </location>
</feature>
<accession>H2AWW3</accession>
<dbReference type="FunCoup" id="H2AWW3">
    <property type="interactions" value="56"/>
</dbReference>
<dbReference type="HOGENOM" id="CLU_092872_0_0_1"/>
<dbReference type="Pfam" id="PF00660">
    <property type="entry name" value="SRP1_TIP1"/>
    <property type="match status" value="1"/>
</dbReference>
<protein>
    <submittedName>
        <fullName evidence="2">Uncharacterized protein</fullName>
    </submittedName>
</protein>
<keyword evidence="1" id="KW-0732">Signal</keyword>
<evidence type="ECO:0000313" key="2">
    <source>
        <dbReference type="EMBL" id="CCF58863.1"/>
    </source>
</evidence>
<dbReference type="GO" id="GO:0009277">
    <property type="term" value="C:fungal-type cell wall"/>
    <property type="evidence" value="ECO:0007669"/>
    <property type="project" value="EnsemblFungi"/>
</dbReference>
<dbReference type="EMBL" id="HE650826">
    <property type="protein sequence ID" value="CCF58863.1"/>
    <property type="molecule type" value="Genomic_DNA"/>
</dbReference>
<evidence type="ECO:0000313" key="3">
    <source>
        <dbReference type="Proteomes" id="UP000005220"/>
    </source>
</evidence>
<organism evidence="2 3">
    <name type="scientific">Kazachstania africana (strain ATCC 22294 / BCRC 22015 / CBS 2517 / CECT 1963 / NBRC 1671 / NRRL Y-8276)</name>
    <name type="common">Yeast</name>
    <name type="synonym">Kluyveromyces africanus</name>
    <dbReference type="NCBI Taxonomy" id="1071382"/>
    <lineage>
        <taxon>Eukaryota</taxon>
        <taxon>Fungi</taxon>
        <taxon>Dikarya</taxon>
        <taxon>Ascomycota</taxon>
        <taxon>Saccharomycotina</taxon>
        <taxon>Saccharomycetes</taxon>
        <taxon>Saccharomycetales</taxon>
        <taxon>Saccharomycetaceae</taxon>
        <taxon>Kazachstania</taxon>
    </lineage>
</organism>
<sequence length="203" mass="22914">MKSTLFLFQVFQILSILQHVFASNEDITTITMNTSSYQNQLARQEAAKADMAFFMVFLEDFQINYDSYTSYMIDNHVTLPQAVANYYFRLELDSTVEANLLSDIAYTFPFTQFQSFITRFPWYSSLLADAGATTMCLPEYYVTKDMGSNSTISAIAESSSSITITSSTSISNDHSDSVSSHNGSNRLEIILPMFILAFFGFFV</sequence>
<keyword evidence="3" id="KW-1185">Reference proteome</keyword>
<dbReference type="KEGG" id="kaf:KAFR_0F02660"/>